<gene>
    <name evidence="2" type="ORF">S03H2_68807</name>
</gene>
<organism evidence="2">
    <name type="scientific">marine sediment metagenome</name>
    <dbReference type="NCBI Taxonomy" id="412755"/>
    <lineage>
        <taxon>unclassified sequences</taxon>
        <taxon>metagenomes</taxon>
        <taxon>ecological metagenomes</taxon>
    </lineage>
</organism>
<evidence type="ECO:0000259" key="1">
    <source>
        <dbReference type="PROSITE" id="PS50902"/>
    </source>
</evidence>
<dbReference type="PROSITE" id="PS50902">
    <property type="entry name" value="FLAVODOXIN_LIKE"/>
    <property type="match status" value="1"/>
</dbReference>
<dbReference type="EMBL" id="BARU01045314">
    <property type="protein sequence ID" value="GAH92105.1"/>
    <property type="molecule type" value="Genomic_DNA"/>
</dbReference>
<feature type="non-terminal residue" evidence="2">
    <location>
        <position position="1"/>
    </location>
</feature>
<dbReference type="GO" id="GO:0010181">
    <property type="term" value="F:FMN binding"/>
    <property type="evidence" value="ECO:0007669"/>
    <property type="project" value="InterPro"/>
</dbReference>
<proteinExistence type="predicted"/>
<comment type="caution">
    <text evidence="2">The sequence shown here is derived from an EMBL/GenBank/DDBJ whole genome shotgun (WGS) entry which is preliminary data.</text>
</comment>
<dbReference type="AlphaFoldDB" id="X1KEP3"/>
<evidence type="ECO:0000313" key="2">
    <source>
        <dbReference type="EMBL" id="GAH92105.1"/>
    </source>
</evidence>
<dbReference type="InterPro" id="IPR008254">
    <property type="entry name" value="Flavodoxin/NO_synth"/>
</dbReference>
<dbReference type="Gene3D" id="3.40.50.360">
    <property type="match status" value="1"/>
</dbReference>
<dbReference type="SUPFAM" id="SSF52218">
    <property type="entry name" value="Flavoproteins"/>
    <property type="match status" value="1"/>
</dbReference>
<dbReference type="InterPro" id="IPR029039">
    <property type="entry name" value="Flavoprotein-like_sf"/>
</dbReference>
<dbReference type="Pfam" id="PF12641">
    <property type="entry name" value="Flavodoxin_3"/>
    <property type="match status" value="1"/>
</dbReference>
<protein>
    <recommendedName>
        <fullName evidence="1">Flavodoxin-like domain-containing protein</fullName>
    </recommendedName>
</protein>
<feature type="domain" description="Flavodoxin-like" evidence="1">
    <location>
        <begin position="1"/>
        <end position="129"/>
    </location>
</feature>
<reference evidence="2" key="1">
    <citation type="journal article" date="2014" name="Front. Microbiol.">
        <title>High frequency of phylogenetically diverse reductive dehalogenase-homologous genes in deep subseafloor sedimentary metagenomes.</title>
        <authorList>
            <person name="Kawai M."/>
            <person name="Futagami T."/>
            <person name="Toyoda A."/>
            <person name="Takaki Y."/>
            <person name="Nishi S."/>
            <person name="Hori S."/>
            <person name="Arai W."/>
            <person name="Tsubouchi T."/>
            <person name="Morono Y."/>
            <person name="Uchiyama I."/>
            <person name="Ito T."/>
            <person name="Fujiyama A."/>
            <person name="Inagaki F."/>
            <person name="Takami H."/>
        </authorList>
    </citation>
    <scope>NUCLEOTIDE SEQUENCE</scope>
    <source>
        <strain evidence="2">Expedition CK06-06</strain>
    </source>
</reference>
<accession>X1KEP3</accession>
<sequence length="143" mass="15801">YSMCGNTKKVAEAIAAELDVKAENVKAKQELTKDSFVFLGSGCYANKPGGKLRKFIARNDFKGRQVALFGTSGSGEGTEVRAMEELLKPKGALIIGSFYCQGRSFFLFYRGHPSDEELANARKFANEMKKSKNKEEGEERDGK</sequence>
<name>X1KEP3_9ZZZZ</name>